<protein>
    <submittedName>
        <fullName evidence="1">Uncharacterized protein</fullName>
    </submittedName>
</protein>
<dbReference type="EMBL" id="JBITGY010000003">
    <property type="protein sequence ID" value="MFI6498163.1"/>
    <property type="molecule type" value="Genomic_DNA"/>
</dbReference>
<evidence type="ECO:0000313" key="2">
    <source>
        <dbReference type="Proteomes" id="UP001612741"/>
    </source>
</evidence>
<gene>
    <name evidence="1" type="ORF">ACIBG2_12290</name>
</gene>
<name>A0ABW7YQQ2_9ACTN</name>
<organism evidence="1 2">
    <name type="scientific">Nonomuraea typhae</name>
    <dbReference type="NCBI Taxonomy" id="2603600"/>
    <lineage>
        <taxon>Bacteria</taxon>
        <taxon>Bacillati</taxon>
        <taxon>Actinomycetota</taxon>
        <taxon>Actinomycetes</taxon>
        <taxon>Streptosporangiales</taxon>
        <taxon>Streptosporangiaceae</taxon>
        <taxon>Nonomuraea</taxon>
    </lineage>
</organism>
<sequence length="420" mass="43657">MGIVNTTRRWAAGDGDARTAGAAARRWAAGAAGAAARRWAVDAASAAADVPAVGAEAAAWTVYGWAEVALACAVLGEAVAFAGLDEVVAACAVRHGGPAAARLSALRAMAGPVPAFYPDAGSPGPVPPLGEDAWRACAALAAFCDALPSWDGHMWAGACSPWRGGYGPVPDRARAHLRWGERYRPSARSGHRVVAGVRFAGLVRRTWMRLPGHAAVLVDVPRQGPEPVRRVWRGIHDGAHLDHLALAGEGPVEFGHGLLAAESYAMAVELVALLESLERGDGLVAACLRDGLAERIGRLPGFPGPLRLAGRTLRQAAGHRAPGLACLPRLAATYVTGPLRLLAAHSPSPAGHGPSPAGGGSVLPERLRGDLLGRWSALTRRWPAARQLMADVADIHADEVSIASPGFVVQWPSAIRDEKL</sequence>
<proteinExistence type="predicted"/>
<comment type="caution">
    <text evidence="1">The sequence shown here is derived from an EMBL/GenBank/DDBJ whole genome shotgun (WGS) entry which is preliminary data.</text>
</comment>
<dbReference type="Proteomes" id="UP001612741">
    <property type="component" value="Unassembled WGS sequence"/>
</dbReference>
<accession>A0ABW7YQQ2</accession>
<keyword evidence="2" id="KW-1185">Reference proteome</keyword>
<dbReference type="RefSeq" id="WP_397081420.1">
    <property type="nucleotide sequence ID" value="NZ_JBITGY010000003.1"/>
</dbReference>
<evidence type="ECO:0000313" key="1">
    <source>
        <dbReference type="EMBL" id="MFI6498163.1"/>
    </source>
</evidence>
<reference evidence="1 2" key="1">
    <citation type="submission" date="2024-10" db="EMBL/GenBank/DDBJ databases">
        <title>The Natural Products Discovery Center: Release of the First 8490 Sequenced Strains for Exploring Actinobacteria Biosynthetic Diversity.</title>
        <authorList>
            <person name="Kalkreuter E."/>
            <person name="Kautsar S.A."/>
            <person name="Yang D."/>
            <person name="Bader C.D."/>
            <person name="Teijaro C.N."/>
            <person name="Fluegel L."/>
            <person name="Davis C.M."/>
            <person name="Simpson J.R."/>
            <person name="Lauterbach L."/>
            <person name="Steele A.D."/>
            <person name="Gui C."/>
            <person name="Meng S."/>
            <person name="Li G."/>
            <person name="Viehrig K."/>
            <person name="Ye F."/>
            <person name="Su P."/>
            <person name="Kiefer A.F."/>
            <person name="Nichols A."/>
            <person name="Cepeda A.J."/>
            <person name="Yan W."/>
            <person name="Fan B."/>
            <person name="Jiang Y."/>
            <person name="Adhikari A."/>
            <person name="Zheng C.-J."/>
            <person name="Schuster L."/>
            <person name="Cowan T.M."/>
            <person name="Smanski M.J."/>
            <person name="Chevrette M.G."/>
            <person name="De Carvalho L.P.S."/>
            <person name="Shen B."/>
        </authorList>
    </citation>
    <scope>NUCLEOTIDE SEQUENCE [LARGE SCALE GENOMIC DNA]</scope>
    <source>
        <strain evidence="1 2">NPDC050545</strain>
    </source>
</reference>